<evidence type="ECO:0000313" key="2">
    <source>
        <dbReference type="EMBL" id="CAH2044700.1"/>
    </source>
</evidence>
<name>A0ABN8HZF3_9NEOP</name>
<dbReference type="Proteomes" id="UP000837857">
    <property type="component" value="Chromosome 16"/>
</dbReference>
<feature type="non-terminal residue" evidence="2">
    <location>
        <position position="74"/>
    </location>
</feature>
<evidence type="ECO:0000313" key="3">
    <source>
        <dbReference type="Proteomes" id="UP000837857"/>
    </source>
</evidence>
<organism evidence="2 3">
    <name type="scientific">Iphiclides podalirius</name>
    <name type="common">scarce swallowtail</name>
    <dbReference type="NCBI Taxonomy" id="110791"/>
    <lineage>
        <taxon>Eukaryota</taxon>
        <taxon>Metazoa</taxon>
        <taxon>Ecdysozoa</taxon>
        <taxon>Arthropoda</taxon>
        <taxon>Hexapoda</taxon>
        <taxon>Insecta</taxon>
        <taxon>Pterygota</taxon>
        <taxon>Neoptera</taxon>
        <taxon>Endopterygota</taxon>
        <taxon>Lepidoptera</taxon>
        <taxon>Glossata</taxon>
        <taxon>Ditrysia</taxon>
        <taxon>Papilionoidea</taxon>
        <taxon>Papilionidae</taxon>
        <taxon>Papilioninae</taxon>
        <taxon>Iphiclides</taxon>
    </lineage>
</organism>
<protein>
    <submittedName>
        <fullName evidence="2">Uncharacterized protein</fullName>
    </submittedName>
</protein>
<dbReference type="EMBL" id="OW152828">
    <property type="protein sequence ID" value="CAH2044700.1"/>
    <property type="molecule type" value="Genomic_DNA"/>
</dbReference>
<proteinExistence type="predicted"/>
<sequence>MVRRGLWMRRHLVSADISFRCSKRVYEMATSLRRRFYKKAVRRRCPRAAARSKFTPGTNPRPAHVRSLSARQHE</sequence>
<gene>
    <name evidence="2" type="ORF">IPOD504_LOCUS4744</name>
</gene>
<accession>A0ABN8HZF3</accession>
<evidence type="ECO:0000256" key="1">
    <source>
        <dbReference type="SAM" id="MobiDB-lite"/>
    </source>
</evidence>
<feature type="region of interest" description="Disordered" evidence="1">
    <location>
        <begin position="47"/>
        <end position="74"/>
    </location>
</feature>
<reference evidence="2" key="1">
    <citation type="submission" date="2022-03" db="EMBL/GenBank/DDBJ databases">
        <authorList>
            <person name="Martin H S."/>
        </authorList>
    </citation>
    <scope>NUCLEOTIDE SEQUENCE</scope>
</reference>
<keyword evidence="3" id="KW-1185">Reference proteome</keyword>